<dbReference type="OrthoDB" id="286301at2759"/>
<feature type="signal peptide" evidence="2">
    <location>
        <begin position="1"/>
        <end position="18"/>
    </location>
</feature>
<dbReference type="InterPro" id="IPR036378">
    <property type="entry name" value="FAS1_dom_sf"/>
</dbReference>
<dbReference type="InterPro" id="IPR000782">
    <property type="entry name" value="FAS1_domain"/>
</dbReference>
<dbReference type="eggNOG" id="KOG1437">
    <property type="taxonomic scope" value="Eukaryota"/>
</dbReference>
<protein>
    <submittedName>
        <fullName evidence="4">Fasciclin domain-containing protein</fullName>
    </submittedName>
</protein>
<dbReference type="EMBL" id="CM000610">
    <property type="protein sequence ID" value="EEC48765.1"/>
    <property type="molecule type" value="Genomic_DNA"/>
</dbReference>
<proteinExistence type="predicted"/>
<dbReference type="RefSeq" id="XP_002179779.1">
    <property type="nucleotide sequence ID" value="XM_002179743.1"/>
</dbReference>
<sequence>MKLSTVLFVLPFLGSTAGALLRKNGPKRFRSRLIVPSSKISSSTVASKSDVGNSEPFDNFEGFVNLLSDTDMSILHTPTASPADGGGITATGPPAANVAPTLSPVESQRAPTGSTTTPVGSAPSSSPVEGIPMDPPTDSGMVSIEGLVSSRESLAILETALIQSNLLSVLEDPGPYTLLAPTTAAFSAIDMNVLELLLTPEFNFQLKDILLYHVIGETFLRSDLVDDEELATLSDGTLGVVVNNGEVFFMSEAASDKAVADATSSTVISPSKVVTADLLARNGVVHEIDTVFLPSWAYLNLLQQLEQDEDFSTLVEFLSLAKLSESISLTRSFTFFAPTNDAFELLSKDQLDFLRDPANLLSLQNILWFHLSPQVYNHEVTVGTVQLPTAQGTPLQAVSDGISLPTFQTDAGVEEILLNLAGNIYAVNRVLLPISRQ</sequence>
<dbReference type="GO" id="GO:0005615">
    <property type="term" value="C:extracellular space"/>
    <property type="evidence" value="ECO:0007669"/>
    <property type="project" value="TreeGrafter"/>
</dbReference>
<dbReference type="SMART" id="SM00554">
    <property type="entry name" value="FAS1"/>
    <property type="match status" value="2"/>
</dbReference>
<dbReference type="KEGG" id="pti:PHATRDRAFT_54395"/>
<feature type="domain" description="FAS1" evidence="3">
    <location>
        <begin position="298"/>
        <end position="431"/>
    </location>
</feature>
<dbReference type="HOGENOM" id="CLU_031281_1_1_1"/>
<organism evidence="4 5">
    <name type="scientific">Phaeodactylum tricornutum (strain CCAP 1055/1)</name>
    <dbReference type="NCBI Taxonomy" id="556484"/>
    <lineage>
        <taxon>Eukaryota</taxon>
        <taxon>Sar</taxon>
        <taxon>Stramenopiles</taxon>
        <taxon>Ochrophyta</taxon>
        <taxon>Bacillariophyta</taxon>
        <taxon>Bacillariophyceae</taxon>
        <taxon>Bacillariophycidae</taxon>
        <taxon>Naviculales</taxon>
        <taxon>Phaeodactylaceae</taxon>
        <taxon>Phaeodactylum</taxon>
    </lineage>
</organism>
<keyword evidence="2" id="KW-0732">Signal</keyword>
<dbReference type="PANTHER" id="PTHR10900:SF77">
    <property type="entry name" value="FI19380P1"/>
    <property type="match status" value="1"/>
</dbReference>
<evidence type="ECO:0000313" key="4">
    <source>
        <dbReference type="EMBL" id="EEC48765.1"/>
    </source>
</evidence>
<reference evidence="5" key="2">
    <citation type="submission" date="2008-08" db="EMBL/GenBank/DDBJ databases">
        <authorList>
            <consortium name="Diatom Consortium"/>
            <person name="Grigoriev I."/>
            <person name="Grimwood J."/>
            <person name="Kuo A."/>
            <person name="Otillar R.P."/>
            <person name="Salamov A."/>
            <person name="Detter J.C."/>
            <person name="Lindquist E."/>
            <person name="Shapiro H."/>
            <person name="Lucas S."/>
            <person name="Glavina del Rio T."/>
            <person name="Pitluck S."/>
            <person name="Rokhsar D."/>
            <person name="Bowler C."/>
        </authorList>
    </citation>
    <scope>GENOME REANNOTATION</scope>
    <source>
        <strain evidence="5">CCAP 1055/1</strain>
    </source>
</reference>
<feature type="chain" id="PRO_5002852785" evidence="2">
    <location>
        <begin position="19"/>
        <end position="437"/>
    </location>
</feature>
<dbReference type="Gene3D" id="2.30.180.10">
    <property type="entry name" value="FAS1 domain"/>
    <property type="match status" value="2"/>
</dbReference>
<dbReference type="PROSITE" id="PS50213">
    <property type="entry name" value="FAS1"/>
    <property type="match status" value="2"/>
</dbReference>
<feature type="compositionally biased region" description="Polar residues" evidence="1">
    <location>
        <begin position="104"/>
        <end position="127"/>
    </location>
</feature>
<dbReference type="GeneID" id="7200494"/>
<gene>
    <name evidence="4" type="ORF">PHATRDRAFT_54395</name>
</gene>
<evidence type="ECO:0000256" key="2">
    <source>
        <dbReference type="SAM" id="SignalP"/>
    </source>
</evidence>
<feature type="region of interest" description="Disordered" evidence="1">
    <location>
        <begin position="78"/>
        <end position="130"/>
    </location>
</feature>
<keyword evidence="5" id="KW-1185">Reference proteome</keyword>
<dbReference type="PaxDb" id="2850-Phatr54395"/>
<evidence type="ECO:0000256" key="1">
    <source>
        <dbReference type="SAM" id="MobiDB-lite"/>
    </source>
</evidence>
<dbReference type="InParanoid" id="B7FXJ4"/>
<evidence type="ECO:0000313" key="5">
    <source>
        <dbReference type="Proteomes" id="UP000000759"/>
    </source>
</evidence>
<dbReference type="Pfam" id="PF02469">
    <property type="entry name" value="Fasciclin"/>
    <property type="match status" value="2"/>
</dbReference>
<evidence type="ECO:0000259" key="3">
    <source>
        <dbReference type="PROSITE" id="PS50213"/>
    </source>
</evidence>
<dbReference type="PANTHER" id="PTHR10900">
    <property type="entry name" value="PERIOSTIN-RELATED"/>
    <property type="match status" value="1"/>
</dbReference>
<dbReference type="InterPro" id="IPR050904">
    <property type="entry name" value="Adhesion/Biosynth-related"/>
</dbReference>
<accession>B7FXJ4</accession>
<dbReference type="AlphaFoldDB" id="B7FXJ4"/>
<feature type="domain" description="FAS1" evidence="3">
    <location>
        <begin position="141"/>
        <end position="292"/>
    </location>
</feature>
<reference evidence="4 5" key="1">
    <citation type="journal article" date="2008" name="Nature">
        <title>The Phaeodactylum genome reveals the evolutionary history of diatom genomes.</title>
        <authorList>
            <person name="Bowler C."/>
            <person name="Allen A.E."/>
            <person name="Badger J.H."/>
            <person name="Grimwood J."/>
            <person name="Jabbari K."/>
            <person name="Kuo A."/>
            <person name="Maheswari U."/>
            <person name="Martens C."/>
            <person name="Maumus F."/>
            <person name="Otillar R.P."/>
            <person name="Rayko E."/>
            <person name="Salamov A."/>
            <person name="Vandepoele K."/>
            <person name="Beszteri B."/>
            <person name="Gruber A."/>
            <person name="Heijde M."/>
            <person name="Katinka M."/>
            <person name="Mock T."/>
            <person name="Valentin K."/>
            <person name="Verret F."/>
            <person name="Berges J.A."/>
            <person name="Brownlee C."/>
            <person name="Cadoret J.P."/>
            <person name="Chiovitti A."/>
            <person name="Choi C.J."/>
            <person name="Coesel S."/>
            <person name="De Martino A."/>
            <person name="Detter J.C."/>
            <person name="Durkin C."/>
            <person name="Falciatore A."/>
            <person name="Fournet J."/>
            <person name="Haruta M."/>
            <person name="Huysman M.J."/>
            <person name="Jenkins B.D."/>
            <person name="Jiroutova K."/>
            <person name="Jorgensen R.E."/>
            <person name="Joubert Y."/>
            <person name="Kaplan A."/>
            <person name="Kroger N."/>
            <person name="Kroth P.G."/>
            <person name="La Roche J."/>
            <person name="Lindquist E."/>
            <person name="Lommer M."/>
            <person name="Martin-Jezequel V."/>
            <person name="Lopez P.J."/>
            <person name="Lucas S."/>
            <person name="Mangogna M."/>
            <person name="McGinnis K."/>
            <person name="Medlin L.K."/>
            <person name="Montsant A."/>
            <person name="Oudot-Le Secq M.P."/>
            <person name="Napoli C."/>
            <person name="Obornik M."/>
            <person name="Parker M.S."/>
            <person name="Petit J.L."/>
            <person name="Porcel B.M."/>
            <person name="Poulsen N."/>
            <person name="Robison M."/>
            <person name="Rychlewski L."/>
            <person name="Rynearson T.A."/>
            <person name="Schmutz J."/>
            <person name="Shapiro H."/>
            <person name="Siaut M."/>
            <person name="Stanley M."/>
            <person name="Sussman M.R."/>
            <person name="Taylor A.R."/>
            <person name="Vardi A."/>
            <person name="von Dassow P."/>
            <person name="Vyverman W."/>
            <person name="Willis A."/>
            <person name="Wyrwicz L.S."/>
            <person name="Rokhsar D.S."/>
            <person name="Weissenbach J."/>
            <person name="Armbrust E.V."/>
            <person name="Green B.R."/>
            <person name="Van de Peer Y."/>
            <person name="Grigoriev I.V."/>
        </authorList>
    </citation>
    <scope>NUCLEOTIDE SEQUENCE [LARGE SCALE GENOMIC DNA]</scope>
    <source>
        <strain evidence="4 5">CCAP 1055/1</strain>
    </source>
</reference>
<dbReference type="Proteomes" id="UP000000759">
    <property type="component" value="Chromosome 7"/>
</dbReference>
<dbReference type="SUPFAM" id="SSF82153">
    <property type="entry name" value="FAS1 domain"/>
    <property type="match status" value="2"/>
</dbReference>
<name>B7FXJ4_PHATC</name>